<feature type="compositionally biased region" description="Basic residues" evidence="1">
    <location>
        <begin position="37"/>
        <end position="46"/>
    </location>
</feature>
<protein>
    <submittedName>
        <fullName evidence="3">Uncharacterized protein</fullName>
    </submittedName>
</protein>
<sequence length="182" mass="19358">MNASGIFCWTANVPQMPTPTTARPLLAAPGPFIAGRRGQKKAKNGRGKIDKMDKHLANLNKQRQQKCGSQNGGKDGPAWAGQLSTTGGACRRSPSSDPDNSAPAGIVCMFFMINGTLKLSWTVSATITILNRPCRVGLSARLAAERRGVGQGWESRRKKANGDSRSAICPKKAIIAITIARS</sequence>
<evidence type="ECO:0000256" key="1">
    <source>
        <dbReference type="SAM" id="MobiDB-lite"/>
    </source>
</evidence>
<name>A0A914IH33_GLORO</name>
<reference evidence="3" key="1">
    <citation type="submission" date="2022-11" db="UniProtKB">
        <authorList>
            <consortium name="WormBaseParasite"/>
        </authorList>
    </citation>
    <scope>IDENTIFICATION</scope>
</reference>
<organism evidence="2 3">
    <name type="scientific">Globodera rostochiensis</name>
    <name type="common">Golden nematode worm</name>
    <name type="synonym">Heterodera rostochiensis</name>
    <dbReference type="NCBI Taxonomy" id="31243"/>
    <lineage>
        <taxon>Eukaryota</taxon>
        <taxon>Metazoa</taxon>
        <taxon>Ecdysozoa</taxon>
        <taxon>Nematoda</taxon>
        <taxon>Chromadorea</taxon>
        <taxon>Rhabditida</taxon>
        <taxon>Tylenchina</taxon>
        <taxon>Tylenchomorpha</taxon>
        <taxon>Tylenchoidea</taxon>
        <taxon>Heteroderidae</taxon>
        <taxon>Heteroderinae</taxon>
        <taxon>Globodera</taxon>
    </lineage>
</organism>
<evidence type="ECO:0000313" key="2">
    <source>
        <dbReference type="Proteomes" id="UP000887572"/>
    </source>
</evidence>
<feature type="region of interest" description="Disordered" evidence="1">
    <location>
        <begin position="27"/>
        <end position="50"/>
    </location>
</feature>
<feature type="region of interest" description="Disordered" evidence="1">
    <location>
        <begin position="62"/>
        <end position="98"/>
    </location>
</feature>
<dbReference type="AlphaFoldDB" id="A0A914IH33"/>
<dbReference type="WBParaSite" id="Gr19_v10_g9833.t1">
    <property type="protein sequence ID" value="Gr19_v10_g9833.t1"/>
    <property type="gene ID" value="Gr19_v10_g9833"/>
</dbReference>
<dbReference type="Proteomes" id="UP000887572">
    <property type="component" value="Unplaced"/>
</dbReference>
<proteinExistence type="predicted"/>
<evidence type="ECO:0000313" key="3">
    <source>
        <dbReference type="WBParaSite" id="Gr19_v10_g9833.t1"/>
    </source>
</evidence>
<accession>A0A914IH33</accession>
<keyword evidence="2" id="KW-1185">Reference proteome</keyword>